<keyword evidence="1" id="KW-0175">Coiled coil</keyword>
<dbReference type="AlphaFoldDB" id="A0A7V7SAE7"/>
<keyword evidence="2" id="KW-0472">Membrane</keyword>
<comment type="caution">
    <text evidence="3">The sequence shown here is derived from an EMBL/GenBank/DDBJ whole genome shotgun (WGS) entry which is preliminary data.</text>
</comment>
<proteinExistence type="predicted"/>
<feature type="transmembrane region" description="Helical" evidence="2">
    <location>
        <begin position="460"/>
        <end position="479"/>
    </location>
</feature>
<feature type="coiled-coil region" evidence="1">
    <location>
        <begin position="218"/>
        <end position="245"/>
    </location>
</feature>
<reference evidence="3 4" key="1">
    <citation type="submission" date="2019-10" db="EMBL/GenBank/DDBJ databases">
        <title>Bacillus from the desert of Cuatro Cinegas, Coahuila.</title>
        <authorList>
            <person name="Olmedo-Alvarez G."/>
            <person name="Saldana S."/>
            <person name="Barcelo D."/>
        </authorList>
    </citation>
    <scope>NUCLEOTIDE SEQUENCE [LARGE SCALE GENOMIC DNA]</scope>
    <source>
        <strain evidence="3 4">CH155b_5T</strain>
    </source>
</reference>
<sequence>MKKNEGESMGIELQSILEGMKRLRAASSKIRETESELTFFITDIEKVQIQKFIREISYLDGFFTFKVMYEESEEYFKGGKYLDFSLELISNPGCFCDEHEAEFLELKKREEERFTIKPFKRFGLYKDISNCEECRASAFEYSFTIHKQKLLSWFSEKFLGEPFPSGVKVLIWSTIQQLKDNYTFFDVYKNSPRPFLIIICEGEIHEQDGYLNMISATLTDFNEKMKNLKHDLEIQKAELQNILEKQTYFKIDNSDLKFFPPEFWIDKNTKELGELNEIKKKILNIENGFFLSLIWAISDKVVYDVDTNEITFSLEKDYIVKLNLELENGKIKMDTESLIIDKEKELIRWYEACLYSKYSTSNMKVIKDTIIVAGDANFLSIIRQPEKLIRYYEFHYENLLAEKLKERSDIVKTFVNNSQSLKNKLINDTGEVTKNCINIVTVLLGLLLSFALIYSRSATAGLDFAFFIIVLFSLVYIPINIYRIINIMDLANDTIKCFYQDMGVLNKIYGYDFHEIVNMKPENYYAEKKLKKGVSIVMIFMGGLQGVLVYLIVVLVWKAYQKIIFNNFIESTLFLVLFFIVFGTEIIWLASGFFKKKRIVDEHKEIKEDVKK</sequence>
<feature type="transmembrane region" description="Helical" evidence="2">
    <location>
        <begin position="436"/>
        <end position="454"/>
    </location>
</feature>
<evidence type="ECO:0000313" key="3">
    <source>
        <dbReference type="EMBL" id="KAB2444715.1"/>
    </source>
</evidence>
<dbReference type="RefSeq" id="WP_198285216.1">
    <property type="nucleotide sequence ID" value="NZ_WBPG01000008.1"/>
</dbReference>
<organism evidence="3 4">
    <name type="scientific">Bacillus luti</name>
    <dbReference type="NCBI Taxonomy" id="2026191"/>
    <lineage>
        <taxon>Bacteria</taxon>
        <taxon>Bacillati</taxon>
        <taxon>Bacillota</taxon>
        <taxon>Bacilli</taxon>
        <taxon>Bacillales</taxon>
        <taxon>Bacillaceae</taxon>
        <taxon>Bacillus</taxon>
        <taxon>Bacillus cereus group</taxon>
    </lineage>
</organism>
<keyword evidence="2" id="KW-1133">Transmembrane helix</keyword>
<feature type="transmembrane region" description="Helical" evidence="2">
    <location>
        <begin position="572"/>
        <end position="594"/>
    </location>
</feature>
<evidence type="ECO:0000256" key="1">
    <source>
        <dbReference type="SAM" id="Coils"/>
    </source>
</evidence>
<protein>
    <submittedName>
        <fullName evidence="3">tRNA modification GTPase</fullName>
    </submittedName>
</protein>
<dbReference type="Proteomes" id="UP000470409">
    <property type="component" value="Unassembled WGS sequence"/>
</dbReference>
<gene>
    <name evidence="3" type="ORF">F8163_05900</name>
</gene>
<accession>A0A7V7SAE7</accession>
<dbReference type="EMBL" id="WBPG01000008">
    <property type="protein sequence ID" value="KAB2444715.1"/>
    <property type="molecule type" value="Genomic_DNA"/>
</dbReference>
<evidence type="ECO:0000256" key="2">
    <source>
        <dbReference type="SAM" id="Phobius"/>
    </source>
</evidence>
<evidence type="ECO:0000313" key="4">
    <source>
        <dbReference type="Proteomes" id="UP000470409"/>
    </source>
</evidence>
<feature type="transmembrane region" description="Helical" evidence="2">
    <location>
        <begin position="536"/>
        <end position="560"/>
    </location>
</feature>
<keyword evidence="2" id="KW-0812">Transmembrane</keyword>
<name>A0A7V7SAE7_9BACI</name>